<name>A0A495IG67_9MICO</name>
<evidence type="ECO:0000256" key="1">
    <source>
        <dbReference type="SAM" id="MobiDB-lite"/>
    </source>
</evidence>
<sequence>MPSGKRRSPARRRRPSAARRRSRRAAPGVASRLTGFGIAIGAGAVVTLLVALVVAVAGSGIGHGLGALAAGSGTSSSSETSIAVSCPAAKPVQIGTVLVPAGPVDGYCQDRLINAAHIINAARAQGIGTRTQEVGVMTAMGESSLVNIDHGDVAGPDSRGLFQQRDNGAWGSYSDRMTPYIAATHFFDKLIRVPGWQTMQPSLLAHTVQVNSDPNHYASYWPAAVAVVQALTGQSVAS</sequence>
<gene>
    <name evidence="2" type="ORF">C8E83_1510</name>
</gene>
<proteinExistence type="predicted"/>
<feature type="region of interest" description="Disordered" evidence="1">
    <location>
        <begin position="1"/>
        <end position="26"/>
    </location>
</feature>
<dbReference type="Proteomes" id="UP000280008">
    <property type="component" value="Unassembled WGS sequence"/>
</dbReference>
<reference evidence="2 3" key="1">
    <citation type="submission" date="2018-10" db="EMBL/GenBank/DDBJ databases">
        <title>Sequencing the genomes of 1000 actinobacteria strains.</title>
        <authorList>
            <person name="Klenk H.-P."/>
        </authorList>
    </citation>
    <scope>NUCLEOTIDE SEQUENCE [LARGE SCALE GENOMIC DNA]</scope>
    <source>
        <strain evidence="2 3">DSM 17894</strain>
    </source>
</reference>
<dbReference type="AlphaFoldDB" id="A0A495IG67"/>
<dbReference type="RefSeq" id="WP_121369146.1">
    <property type="nucleotide sequence ID" value="NZ_RBKS01000001.1"/>
</dbReference>
<evidence type="ECO:0000313" key="3">
    <source>
        <dbReference type="Proteomes" id="UP000280008"/>
    </source>
</evidence>
<feature type="compositionally biased region" description="Basic residues" evidence="1">
    <location>
        <begin position="1"/>
        <end position="24"/>
    </location>
</feature>
<protein>
    <submittedName>
        <fullName evidence="2">Uncharacterized protein</fullName>
    </submittedName>
</protein>
<organism evidence="2 3">
    <name type="scientific">Frondihabitans australicus</name>
    <dbReference type="NCBI Taxonomy" id="386892"/>
    <lineage>
        <taxon>Bacteria</taxon>
        <taxon>Bacillati</taxon>
        <taxon>Actinomycetota</taxon>
        <taxon>Actinomycetes</taxon>
        <taxon>Micrococcales</taxon>
        <taxon>Microbacteriaceae</taxon>
        <taxon>Frondihabitans</taxon>
    </lineage>
</organism>
<accession>A0A495IG67</accession>
<dbReference type="EMBL" id="RBKS01000001">
    <property type="protein sequence ID" value="RKR74398.1"/>
    <property type="molecule type" value="Genomic_DNA"/>
</dbReference>
<comment type="caution">
    <text evidence="2">The sequence shown here is derived from an EMBL/GenBank/DDBJ whole genome shotgun (WGS) entry which is preliminary data.</text>
</comment>
<evidence type="ECO:0000313" key="2">
    <source>
        <dbReference type="EMBL" id="RKR74398.1"/>
    </source>
</evidence>
<keyword evidence="3" id="KW-1185">Reference proteome</keyword>
<dbReference type="OrthoDB" id="5496837at2"/>